<dbReference type="EMBL" id="CP026095">
    <property type="protein sequence ID" value="AZV41872.1"/>
    <property type="molecule type" value="Genomic_DNA"/>
</dbReference>
<dbReference type="KEGG" id="pasa:BAOM_1262"/>
<reference evidence="1 2" key="1">
    <citation type="submission" date="2018-01" db="EMBL/GenBank/DDBJ databases">
        <title>Bacillus asahii Genome sequencing and assembly.</title>
        <authorList>
            <person name="Jiang H."/>
            <person name="Feng Y."/>
            <person name="Zhao F."/>
            <person name="Lin X."/>
        </authorList>
    </citation>
    <scope>NUCLEOTIDE SEQUENCE [LARGE SCALE GENOMIC DNA]</scope>
    <source>
        <strain evidence="1 2">OM18</strain>
    </source>
</reference>
<evidence type="ECO:0000313" key="1">
    <source>
        <dbReference type="EMBL" id="AZV41872.1"/>
    </source>
</evidence>
<dbReference type="Proteomes" id="UP000283095">
    <property type="component" value="Chromosome"/>
</dbReference>
<protein>
    <submittedName>
        <fullName evidence="1">Uncharacterized protein</fullName>
    </submittedName>
</protein>
<gene>
    <name evidence="1" type="ORF">BAOM_1262</name>
</gene>
<accession>A0A3Q9RM08</accession>
<organism evidence="1 2">
    <name type="scientific">Peribacillus asahii</name>
    <dbReference type="NCBI Taxonomy" id="228899"/>
    <lineage>
        <taxon>Bacteria</taxon>
        <taxon>Bacillati</taxon>
        <taxon>Bacillota</taxon>
        <taxon>Bacilli</taxon>
        <taxon>Bacillales</taxon>
        <taxon>Bacillaceae</taxon>
        <taxon>Peribacillus</taxon>
    </lineage>
</organism>
<evidence type="ECO:0000313" key="2">
    <source>
        <dbReference type="Proteomes" id="UP000283095"/>
    </source>
</evidence>
<dbReference type="AlphaFoldDB" id="A0A3Q9RM08"/>
<name>A0A3Q9RM08_9BACI</name>
<proteinExistence type="predicted"/>
<sequence>MFSFQRTSYIPNGTILNAWCTERIFDILSAQRIGANVHSIPKGGASAP</sequence>